<dbReference type="AlphaFoldDB" id="A0A5E5APW8"/>
<dbReference type="RefSeq" id="WP_150808095.1">
    <property type="nucleotide sequence ID" value="NZ_CABPSR010000001.1"/>
</dbReference>
<sequence>MTAPQSQLVPNSGKLPYKSPYRVKWVYVATGVSPLMNLKLNVTTGAADVTVSPMEGSTNSLGEFEFTVTFNKASQGNTVVIEAIQVGQDGPKKDGDVLDTATYSTSTVQMNGVLVRPIYQTVTSIDNVKTVFTTVSVTPSPGALGGTIPNFSVGLDMAGNIIATDPVTTLEVGRSALDDRYYMLTGTNGTASMNVAGLTTGIVRVRAAWGDSHKQSAESYLTFLPAPGDGGGDRLPPIIEGENAGKLDLDGVDTSYITIFADPRSIDRGQPGHLPGSDMAVLVINDKGIGDPITLDELVHGIQVPKAAFKTVPGANDNTIYWMASDPTSTSGIFSAVVTVTVVGDNNNHPPTDGTLPAPTAPRGLQIINDDWLTRYGDVEFTVPVYNKIAVGDIITLNAYINAWDPLTEEVKPGLVTATSDPVADVSKPQAVSMLARQLVGFYSSPQGQPGTFELNYEVAAADGTAKGKSKPLYPSVRIATT</sequence>
<evidence type="ECO:0000313" key="1">
    <source>
        <dbReference type="EMBL" id="VVE75769.1"/>
    </source>
</evidence>
<gene>
    <name evidence="1" type="ORF">PSP31121_00595</name>
</gene>
<proteinExistence type="predicted"/>
<dbReference type="EMBL" id="CABPSR010000001">
    <property type="protein sequence ID" value="VVE75769.1"/>
    <property type="molecule type" value="Genomic_DNA"/>
</dbReference>
<name>A0A5E5APW8_9BURK</name>
<evidence type="ECO:0000313" key="2">
    <source>
        <dbReference type="Proteomes" id="UP000335538"/>
    </source>
</evidence>
<organism evidence="1 2">
    <name type="scientific">Pandoraea sputorum</name>
    <dbReference type="NCBI Taxonomy" id="93222"/>
    <lineage>
        <taxon>Bacteria</taxon>
        <taxon>Pseudomonadati</taxon>
        <taxon>Pseudomonadota</taxon>
        <taxon>Betaproteobacteria</taxon>
        <taxon>Burkholderiales</taxon>
        <taxon>Burkholderiaceae</taxon>
        <taxon>Pandoraea</taxon>
    </lineage>
</organism>
<reference evidence="1 2" key="1">
    <citation type="submission" date="2019-08" db="EMBL/GenBank/DDBJ databases">
        <authorList>
            <person name="Peeters C."/>
        </authorList>
    </citation>
    <scope>NUCLEOTIDE SEQUENCE [LARGE SCALE GENOMIC DNA]</scope>
    <source>
        <strain evidence="1 2">LMG 31121</strain>
    </source>
</reference>
<protein>
    <submittedName>
        <fullName evidence="1">Uncharacterized protein</fullName>
    </submittedName>
</protein>
<dbReference type="Proteomes" id="UP000335538">
    <property type="component" value="Unassembled WGS sequence"/>
</dbReference>
<accession>A0A5E5APW8</accession>